<dbReference type="AlphaFoldDB" id="A0AAV6KA84"/>
<keyword evidence="3" id="KW-1185">Reference proteome</keyword>
<gene>
    <name evidence="2" type="ORF">RHGRI_014560</name>
</gene>
<sequence>MRFNLGSNTLSVMVSLHIFGLTTSIIWVLFAKELVILGTSMWVGRYLPRFPQSFIMVLGSGLDQGVLLPGRLYQILIPL</sequence>
<protein>
    <submittedName>
        <fullName evidence="2">Uncharacterized protein</fullName>
    </submittedName>
</protein>
<feature type="transmembrane region" description="Helical" evidence="1">
    <location>
        <begin position="12"/>
        <end position="30"/>
    </location>
</feature>
<evidence type="ECO:0000313" key="2">
    <source>
        <dbReference type="EMBL" id="KAG5549244.1"/>
    </source>
</evidence>
<reference evidence="2" key="1">
    <citation type="submission" date="2020-08" db="EMBL/GenBank/DDBJ databases">
        <title>Plant Genome Project.</title>
        <authorList>
            <person name="Zhang R.-G."/>
        </authorList>
    </citation>
    <scope>NUCLEOTIDE SEQUENCE</scope>
    <source>
        <strain evidence="2">WSP0</strain>
        <tissue evidence="2">Leaf</tissue>
    </source>
</reference>
<proteinExistence type="predicted"/>
<keyword evidence="1" id="KW-0812">Transmembrane</keyword>
<evidence type="ECO:0000256" key="1">
    <source>
        <dbReference type="SAM" id="Phobius"/>
    </source>
</evidence>
<name>A0AAV6KA84_9ERIC</name>
<keyword evidence="1" id="KW-1133">Transmembrane helix</keyword>
<accession>A0AAV6KA84</accession>
<keyword evidence="1" id="KW-0472">Membrane</keyword>
<organism evidence="2 3">
    <name type="scientific">Rhododendron griersonianum</name>
    <dbReference type="NCBI Taxonomy" id="479676"/>
    <lineage>
        <taxon>Eukaryota</taxon>
        <taxon>Viridiplantae</taxon>
        <taxon>Streptophyta</taxon>
        <taxon>Embryophyta</taxon>
        <taxon>Tracheophyta</taxon>
        <taxon>Spermatophyta</taxon>
        <taxon>Magnoliopsida</taxon>
        <taxon>eudicotyledons</taxon>
        <taxon>Gunneridae</taxon>
        <taxon>Pentapetalae</taxon>
        <taxon>asterids</taxon>
        <taxon>Ericales</taxon>
        <taxon>Ericaceae</taxon>
        <taxon>Ericoideae</taxon>
        <taxon>Rhodoreae</taxon>
        <taxon>Rhododendron</taxon>
    </lineage>
</organism>
<evidence type="ECO:0000313" key="3">
    <source>
        <dbReference type="Proteomes" id="UP000823749"/>
    </source>
</evidence>
<dbReference type="Proteomes" id="UP000823749">
    <property type="component" value="Chromosome 5"/>
</dbReference>
<dbReference type="EMBL" id="JACTNZ010000005">
    <property type="protein sequence ID" value="KAG5549244.1"/>
    <property type="molecule type" value="Genomic_DNA"/>
</dbReference>
<comment type="caution">
    <text evidence="2">The sequence shown here is derived from an EMBL/GenBank/DDBJ whole genome shotgun (WGS) entry which is preliminary data.</text>
</comment>